<dbReference type="EMBL" id="KB007974">
    <property type="protein sequence ID" value="ELR17710.1"/>
    <property type="molecule type" value="Genomic_DNA"/>
</dbReference>
<dbReference type="KEGG" id="acan:ACA1_064970"/>
<dbReference type="SUPFAM" id="SSF47769">
    <property type="entry name" value="SAM/Pointed domain"/>
    <property type="match status" value="1"/>
</dbReference>
<dbReference type="AlphaFoldDB" id="L8GXJ6"/>
<evidence type="ECO:0000313" key="2">
    <source>
        <dbReference type="EMBL" id="ELR17710.1"/>
    </source>
</evidence>
<dbReference type="Proteomes" id="UP000011083">
    <property type="component" value="Unassembled WGS sequence"/>
</dbReference>
<dbReference type="InterPro" id="IPR001660">
    <property type="entry name" value="SAM"/>
</dbReference>
<accession>L8GXJ6</accession>
<reference evidence="2 3" key="1">
    <citation type="journal article" date="2013" name="Genome Biol.">
        <title>Genome of Acanthamoeba castellanii highlights extensive lateral gene transfer and early evolution of tyrosine kinase signaling.</title>
        <authorList>
            <person name="Clarke M."/>
            <person name="Lohan A.J."/>
            <person name="Liu B."/>
            <person name="Lagkouvardos I."/>
            <person name="Roy S."/>
            <person name="Zafar N."/>
            <person name="Bertelli C."/>
            <person name="Schilde C."/>
            <person name="Kianianmomeni A."/>
            <person name="Burglin T.R."/>
            <person name="Frech C."/>
            <person name="Turcotte B."/>
            <person name="Kopec K.O."/>
            <person name="Synnott J.M."/>
            <person name="Choo C."/>
            <person name="Paponov I."/>
            <person name="Finkler A."/>
            <person name="Soon Heng Tan C."/>
            <person name="Hutchins A.P."/>
            <person name="Weinmeier T."/>
            <person name="Rattei T."/>
            <person name="Chu J.S."/>
            <person name="Gimenez G."/>
            <person name="Irimia M."/>
            <person name="Rigden D.J."/>
            <person name="Fitzpatrick D.A."/>
            <person name="Lorenzo-Morales J."/>
            <person name="Bateman A."/>
            <person name="Chiu C.H."/>
            <person name="Tang P."/>
            <person name="Hegemann P."/>
            <person name="Fromm H."/>
            <person name="Raoult D."/>
            <person name="Greub G."/>
            <person name="Miranda-Saavedra D."/>
            <person name="Chen N."/>
            <person name="Nash P."/>
            <person name="Ginger M.L."/>
            <person name="Horn M."/>
            <person name="Schaap P."/>
            <person name="Caler L."/>
            <person name="Loftus B."/>
        </authorList>
    </citation>
    <scope>NUCLEOTIDE SEQUENCE [LARGE SCALE GENOMIC DNA]</scope>
    <source>
        <strain evidence="2 3">Neff</strain>
    </source>
</reference>
<dbReference type="VEuPathDB" id="AmoebaDB:ACA1_064970"/>
<organism evidence="2 3">
    <name type="scientific">Acanthamoeba castellanii (strain ATCC 30010 / Neff)</name>
    <dbReference type="NCBI Taxonomy" id="1257118"/>
    <lineage>
        <taxon>Eukaryota</taxon>
        <taxon>Amoebozoa</taxon>
        <taxon>Discosea</taxon>
        <taxon>Longamoebia</taxon>
        <taxon>Centramoebida</taxon>
        <taxon>Acanthamoebidae</taxon>
        <taxon>Acanthamoeba</taxon>
    </lineage>
</organism>
<name>L8GXJ6_ACACF</name>
<evidence type="ECO:0000313" key="3">
    <source>
        <dbReference type="Proteomes" id="UP000011083"/>
    </source>
</evidence>
<dbReference type="RefSeq" id="XP_004339723.1">
    <property type="nucleotide sequence ID" value="XM_004339675.1"/>
</dbReference>
<dbReference type="Pfam" id="PF07647">
    <property type="entry name" value="SAM_2"/>
    <property type="match status" value="1"/>
</dbReference>
<protein>
    <recommendedName>
        <fullName evidence="1">SAM domain-containing protein</fullName>
    </recommendedName>
</protein>
<keyword evidence="3" id="KW-1185">Reference proteome</keyword>
<gene>
    <name evidence="2" type="ORF">ACA1_064970</name>
</gene>
<dbReference type="Gene3D" id="1.10.150.50">
    <property type="entry name" value="Transcription Factor, Ets-1"/>
    <property type="match status" value="1"/>
</dbReference>
<sequence length="161" mass="18003">MTQPPLLRDKLCQLGVDVADAEQHSQRMEKEGTTLNPVFHLGLLTCISVEDLSRLGHAELKELGVTKMGDRLKIITGLQDERTPHEQTAVMPPFSFPYCANHLGVPATHQCVQRNCRRNFCIACVSVAPTMHAAGQFFWCHECRDRVKAAALIDCERCALF</sequence>
<proteinExistence type="predicted"/>
<dbReference type="GeneID" id="14917792"/>
<dbReference type="InterPro" id="IPR013761">
    <property type="entry name" value="SAM/pointed_sf"/>
</dbReference>
<evidence type="ECO:0000259" key="1">
    <source>
        <dbReference type="Pfam" id="PF07647"/>
    </source>
</evidence>
<feature type="domain" description="SAM" evidence="1">
    <location>
        <begin position="50"/>
        <end position="79"/>
    </location>
</feature>